<accession>A0A2S9YBR3</accession>
<reference evidence="2 3" key="1">
    <citation type="submission" date="2018-03" db="EMBL/GenBank/DDBJ databases">
        <title>Draft Genome Sequences of the Obligatory Marine Myxobacteria Enhygromyxa salina SWB005.</title>
        <authorList>
            <person name="Poehlein A."/>
            <person name="Moghaddam J.A."/>
            <person name="Harms H."/>
            <person name="Alanjari M."/>
            <person name="Koenig G.M."/>
            <person name="Daniel R."/>
            <person name="Schaeberle T.F."/>
        </authorList>
    </citation>
    <scope>NUCLEOTIDE SEQUENCE [LARGE SCALE GENOMIC DNA]</scope>
    <source>
        <strain evidence="2 3">SWB005</strain>
    </source>
</reference>
<comment type="caution">
    <text evidence="2">The sequence shown here is derived from an EMBL/GenBank/DDBJ whole genome shotgun (WGS) entry which is preliminary data.</text>
</comment>
<gene>
    <name evidence="2" type="ORF">ENSA5_22690</name>
</gene>
<protein>
    <recommendedName>
        <fullName evidence="1">Spore protein YkvP/CgeB glycosyl transferase-like domain-containing protein</fullName>
    </recommendedName>
</protein>
<evidence type="ECO:0000313" key="3">
    <source>
        <dbReference type="Proteomes" id="UP000237968"/>
    </source>
</evidence>
<feature type="domain" description="Spore protein YkvP/CgeB glycosyl transferase-like" evidence="1">
    <location>
        <begin position="216"/>
        <end position="367"/>
    </location>
</feature>
<evidence type="ECO:0000313" key="2">
    <source>
        <dbReference type="EMBL" id="PRQ02451.1"/>
    </source>
</evidence>
<proteinExistence type="predicted"/>
<dbReference type="Pfam" id="PF13524">
    <property type="entry name" value="Glyco_trans_1_2"/>
    <property type="match status" value="1"/>
</dbReference>
<dbReference type="EMBL" id="PVNK01000118">
    <property type="protein sequence ID" value="PRQ02451.1"/>
    <property type="molecule type" value="Genomic_DNA"/>
</dbReference>
<evidence type="ECO:0000259" key="1">
    <source>
        <dbReference type="Pfam" id="PF13524"/>
    </source>
</evidence>
<dbReference type="OrthoDB" id="3982807at2"/>
<dbReference type="RefSeq" id="WP_106391691.1">
    <property type="nucleotide sequence ID" value="NZ_PVNK01000118.1"/>
</dbReference>
<name>A0A2S9YBR3_9BACT</name>
<dbReference type="InterPro" id="IPR055259">
    <property type="entry name" value="YkvP/CgeB_Glyco_trans-like"/>
</dbReference>
<dbReference type="Proteomes" id="UP000237968">
    <property type="component" value="Unassembled WGS sequence"/>
</dbReference>
<sequence>MKIVFVYWGYANAGSMLDLQGYERAARALGHELTIYGPAEVELGLPYSKVLAGADAVVFVFEWTTHLQYGDWVDWVRLVGSVPRRRRVVIDCDGAYNDPIEIDGDYNHSSTGGRMSWAGGDELWGCAGTISAEASSRAWIELCDSLSDKIFQPTPRPLRANVGTFLFHIYDPTWETPLDFSAKDLDMVYVGHTKFRWQGMSRVLGAIEGVRDRVGRLALVGEGWARTLDQHVRAGIEDNFYCDRVYLEQLGVETLPAVPFEQVIETMSRAVFNPVVYRPLFAHLGLVTCRTFETPAAGTIPLFVLDEGYIRELYGDRATELIFGGDRPQEKLLDVLARPNYYAGIVTEIRRAFARLHSPQARLRELVEIIER</sequence>
<organism evidence="2 3">
    <name type="scientific">Enhygromyxa salina</name>
    <dbReference type="NCBI Taxonomy" id="215803"/>
    <lineage>
        <taxon>Bacteria</taxon>
        <taxon>Pseudomonadati</taxon>
        <taxon>Myxococcota</taxon>
        <taxon>Polyangia</taxon>
        <taxon>Nannocystales</taxon>
        <taxon>Nannocystaceae</taxon>
        <taxon>Enhygromyxa</taxon>
    </lineage>
</organism>
<keyword evidence="3" id="KW-1185">Reference proteome</keyword>
<dbReference type="AlphaFoldDB" id="A0A2S9YBR3"/>